<comment type="caution">
    <text evidence="2">The sequence shown here is derived from an EMBL/GenBank/DDBJ whole genome shotgun (WGS) entry which is preliminary data.</text>
</comment>
<protein>
    <submittedName>
        <fullName evidence="2">DUF4166 domain-containing protein</fullName>
    </submittedName>
</protein>
<proteinExistence type="predicted"/>
<evidence type="ECO:0000259" key="1">
    <source>
        <dbReference type="Pfam" id="PF13761"/>
    </source>
</evidence>
<dbReference type="EMBL" id="SESI01000001">
    <property type="protein sequence ID" value="TQQ81516.1"/>
    <property type="molecule type" value="Genomic_DNA"/>
</dbReference>
<dbReference type="Pfam" id="PF13761">
    <property type="entry name" value="DUF4166"/>
    <property type="match status" value="1"/>
</dbReference>
<evidence type="ECO:0000313" key="2">
    <source>
        <dbReference type="EMBL" id="TQQ81516.1"/>
    </source>
</evidence>
<gene>
    <name evidence="2" type="ORF">EWF95_00805</name>
</gene>
<accession>A0A544QQ15</accession>
<name>A0A544QQ15_9EURY</name>
<feature type="domain" description="DUF4166" evidence="1">
    <location>
        <begin position="16"/>
        <end position="198"/>
    </location>
</feature>
<reference evidence="2 3" key="1">
    <citation type="submission" date="2019-02" db="EMBL/GenBank/DDBJ databases">
        <title>Halonotius sp. a new haloqrchaeon isolated from saline water.</title>
        <authorList>
            <person name="Duran-Viseras A."/>
            <person name="Sanchez-Porro C."/>
            <person name="Ventosa A."/>
        </authorList>
    </citation>
    <scope>NUCLEOTIDE SEQUENCE [LARGE SCALE GENOMIC DNA]</scope>
    <source>
        <strain evidence="2 3">F9-27</strain>
    </source>
</reference>
<organism evidence="2 3">
    <name type="scientific">Halonotius roseus</name>
    <dbReference type="NCBI Taxonomy" id="2511997"/>
    <lineage>
        <taxon>Archaea</taxon>
        <taxon>Methanobacteriati</taxon>
        <taxon>Methanobacteriota</taxon>
        <taxon>Stenosarchaea group</taxon>
        <taxon>Halobacteria</taxon>
        <taxon>Halobacteriales</taxon>
        <taxon>Haloferacaceae</taxon>
        <taxon>Halonotius</taxon>
    </lineage>
</organism>
<keyword evidence="3" id="KW-1185">Reference proteome</keyword>
<sequence>MKSVFQQALGSAYDTLHPELQRRYRLTSHDDQRCVGRGRMRSIRRNPLALPVLWAGARRNLLFPETGTDVPFTVRTHPFNDAGVETVAYIRAFDVGPGRRFDAYMHYDADRDCVIDALGTHRTLVTELRFEATDSGGLRIETDDQWVALGDRTVPIPTPLRADVRVDERYDEASDRFEITVDISNPVVGRVFAYDGWFTVEYEPCSELPPEDAPADWGR</sequence>
<dbReference type="OrthoDB" id="258618at2157"/>
<dbReference type="InterPro" id="IPR025311">
    <property type="entry name" value="DUF4166"/>
</dbReference>
<evidence type="ECO:0000313" key="3">
    <source>
        <dbReference type="Proteomes" id="UP000315385"/>
    </source>
</evidence>
<dbReference type="AlphaFoldDB" id="A0A544QQ15"/>
<dbReference type="RefSeq" id="WP_142442087.1">
    <property type="nucleotide sequence ID" value="NZ_SESI01000001.1"/>
</dbReference>
<dbReference type="Proteomes" id="UP000315385">
    <property type="component" value="Unassembled WGS sequence"/>
</dbReference>